<evidence type="ECO:0000256" key="1">
    <source>
        <dbReference type="ARBA" id="ARBA00007164"/>
    </source>
</evidence>
<dbReference type="EC" id="3.4.16.4" evidence="11"/>
<dbReference type="PRINTS" id="PR00725">
    <property type="entry name" value="DADACBPTASE1"/>
</dbReference>
<dbReference type="GO" id="GO:0009002">
    <property type="term" value="F:serine-type D-Ala-D-Ala carboxypeptidase activity"/>
    <property type="evidence" value="ECO:0007669"/>
    <property type="project" value="UniProtKB-EC"/>
</dbReference>
<evidence type="ECO:0000256" key="3">
    <source>
        <dbReference type="ARBA" id="ARBA00022801"/>
    </source>
</evidence>
<keyword evidence="3 11" id="KW-0378">Hydrolase</keyword>
<comment type="similarity">
    <text evidence="1 9">Belongs to the peptidase S11 family.</text>
</comment>
<feature type="active site" description="Proton acceptor" evidence="7">
    <location>
        <position position="63"/>
    </location>
</feature>
<dbReference type="GO" id="GO:0008360">
    <property type="term" value="P:regulation of cell shape"/>
    <property type="evidence" value="ECO:0007669"/>
    <property type="project" value="UniProtKB-KW"/>
</dbReference>
<evidence type="ECO:0000313" key="12">
    <source>
        <dbReference type="Proteomes" id="UP000193900"/>
    </source>
</evidence>
<evidence type="ECO:0000256" key="2">
    <source>
        <dbReference type="ARBA" id="ARBA00022729"/>
    </source>
</evidence>
<dbReference type="Gene3D" id="3.40.710.10">
    <property type="entry name" value="DD-peptidase/beta-lactamase superfamily"/>
    <property type="match status" value="1"/>
</dbReference>
<evidence type="ECO:0000259" key="10">
    <source>
        <dbReference type="Pfam" id="PF00768"/>
    </source>
</evidence>
<accession>A0A1Y5RU14</accession>
<keyword evidence="4" id="KW-0133">Cell shape</keyword>
<keyword evidence="5" id="KW-0573">Peptidoglycan synthesis</keyword>
<keyword evidence="11" id="KW-0121">Carboxypeptidase</keyword>
<keyword evidence="11" id="KW-0645">Protease</keyword>
<evidence type="ECO:0000256" key="8">
    <source>
        <dbReference type="PIRSR" id="PIRSR618044-2"/>
    </source>
</evidence>
<feature type="domain" description="Peptidase S11 D-alanyl-D-alanine carboxypeptidase A N-terminal" evidence="10">
    <location>
        <begin position="34"/>
        <end position="253"/>
    </location>
</feature>
<keyword evidence="12" id="KW-1185">Reference proteome</keyword>
<dbReference type="InterPro" id="IPR012338">
    <property type="entry name" value="Beta-lactam/transpept-like"/>
</dbReference>
<evidence type="ECO:0000256" key="7">
    <source>
        <dbReference type="PIRSR" id="PIRSR618044-1"/>
    </source>
</evidence>
<proteinExistence type="inferred from homology"/>
<keyword evidence="6" id="KW-0961">Cell wall biogenesis/degradation</keyword>
<evidence type="ECO:0000256" key="4">
    <source>
        <dbReference type="ARBA" id="ARBA00022960"/>
    </source>
</evidence>
<dbReference type="GO" id="GO:0071555">
    <property type="term" value="P:cell wall organization"/>
    <property type="evidence" value="ECO:0007669"/>
    <property type="project" value="UniProtKB-KW"/>
</dbReference>
<feature type="binding site" evidence="8">
    <location>
        <position position="223"/>
    </location>
    <ligand>
        <name>substrate</name>
    </ligand>
</feature>
<dbReference type="InterPro" id="IPR001967">
    <property type="entry name" value="Peptidase_S11_N"/>
</dbReference>
<name>A0A1Y5RU14_9RHOB</name>
<gene>
    <name evidence="11" type="primary">dacF</name>
    <name evidence="11" type="ORF">ROA7023_00649</name>
</gene>
<dbReference type="PANTHER" id="PTHR21581:SF6">
    <property type="entry name" value="TRAFFICKING PROTEIN PARTICLE COMPLEX SUBUNIT 12"/>
    <property type="match status" value="1"/>
</dbReference>
<protein>
    <submittedName>
        <fullName evidence="11">D-alanyl-D-alanine carboxypeptidase DacF</fullName>
        <ecNumber evidence="11">3.4.16.4</ecNumber>
    </submittedName>
</protein>
<evidence type="ECO:0000256" key="5">
    <source>
        <dbReference type="ARBA" id="ARBA00022984"/>
    </source>
</evidence>
<sequence>MTLRLGHPARTGLILSVVLMLAALMPLASRAAPYAYMVMDARSGEIYDSSNAETSLHPASLTKMMTLYIAFEAVERGEISLDTVVTITREAAAEPPSKLGLQAGQQIRFRYLIRAAAVKSANDAATAIGIAISGSEAAFARRMTRTAQAMGMNSTHFRNAHGLTETGHMSSARDMTILGRHMIYDWPQYYNLFSRITTDAGMRTVSNTNRRFLQGYVGADGIKTGYTSAAGSNLVASAQRGSERIIVTVFGAPGSAARTERVSRLMDAGFARAPTRVALRRPERPPYMGNDSGPGARTIRVSGAVSRSLHPQVRPVRALPPAVDADMIATVVAAAMEPDPSEVALGEAVADAVVAATASAPEVLEVSPRARPGDLVVEVSAPSPEQEVVERLSTSSGRHWGINVGRYDSEGQAERVLLRVALNEMSTLDGTLRRVVRNSRGFDANFMGMTRETAELSCRRLQARGTTCFMIQPPS</sequence>
<dbReference type="EMBL" id="FWFZ01000002">
    <property type="protein sequence ID" value="SLN22647.1"/>
    <property type="molecule type" value="Genomic_DNA"/>
</dbReference>
<reference evidence="11 12" key="1">
    <citation type="submission" date="2017-03" db="EMBL/GenBank/DDBJ databases">
        <authorList>
            <person name="Afonso C.L."/>
            <person name="Miller P.J."/>
            <person name="Scott M.A."/>
            <person name="Spackman E."/>
            <person name="Goraichik I."/>
            <person name="Dimitrov K.M."/>
            <person name="Suarez D.L."/>
            <person name="Swayne D.E."/>
        </authorList>
    </citation>
    <scope>NUCLEOTIDE SEQUENCE [LARGE SCALE GENOMIC DNA]</scope>
    <source>
        <strain evidence="11 12">CECT 7023</strain>
    </source>
</reference>
<feature type="active site" evidence="7">
    <location>
        <position position="120"/>
    </location>
</feature>
<dbReference type="GO" id="GO:0009252">
    <property type="term" value="P:peptidoglycan biosynthetic process"/>
    <property type="evidence" value="ECO:0007669"/>
    <property type="project" value="UniProtKB-KW"/>
</dbReference>
<evidence type="ECO:0000256" key="6">
    <source>
        <dbReference type="ARBA" id="ARBA00023316"/>
    </source>
</evidence>
<dbReference type="AlphaFoldDB" id="A0A1Y5RU14"/>
<evidence type="ECO:0000313" key="11">
    <source>
        <dbReference type="EMBL" id="SLN22647.1"/>
    </source>
</evidence>
<dbReference type="SUPFAM" id="SSF56601">
    <property type="entry name" value="beta-lactamase/transpeptidase-like"/>
    <property type="match status" value="1"/>
</dbReference>
<organism evidence="11 12">
    <name type="scientific">Roseisalinus antarcticus</name>
    <dbReference type="NCBI Taxonomy" id="254357"/>
    <lineage>
        <taxon>Bacteria</taxon>
        <taxon>Pseudomonadati</taxon>
        <taxon>Pseudomonadota</taxon>
        <taxon>Alphaproteobacteria</taxon>
        <taxon>Rhodobacterales</taxon>
        <taxon>Roseobacteraceae</taxon>
        <taxon>Roseisalinus</taxon>
    </lineage>
</organism>
<dbReference type="InterPro" id="IPR018044">
    <property type="entry name" value="Peptidase_S11"/>
</dbReference>
<dbReference type="Proteomes" id="UP000193900">
    <property type="component" value="Unassembled WGS sequence"/>
</dbReference>
<evidence type="ECO:0000256" key="9">
    <source>
        <dbReference type="RuleBase" id="RU004016"/>
    </source>
</evidence>
<dbReference type="Pfam" id="PF00768">
    <property type="entry name" value="Peptidase_S11"/>
    <property type="match status" value="1"/>
</dbReference>
<dbReference type="PANTHER" id="PTHR21581">
    <property type="entry name" value="D-ALANYL-D-ALANINE CARBOXYPEPTIDASE"/>
    <property type="match status" value="1"/>
</dbReference>
<feature type="active site" description="Acyl-ester intermediate" evidence="7">
    <location>
        <position position="60"/>
    </location>
</feature>
<dbReference type="GO" id="GO:0006508">
    <property type="term" value="P:proteolysis"/>
    <property type="evidence" value="ECO:0007669"/>
    <property type="project" value="InterPro"/>
</dbReference>
<keyword evidence="2" id="KW-0732">Signal</keyword>